<sequence>MFRTLIALSVLLCEAAFDRTDEQSNQDKFFADARNSLNQGKRTWVLLAAGSDEWENYRHQVAF</sequence>
<dbReference type="EMBL" id="JBGFUD010016887">
    <property type="protein sequence ID" value="MFH4984352.1"/>
    <property type="molecule type" value="Genomic_DNA"/>
</dbReference>
<comment type="caution">
    <text evidence="2">The sequence shown here is derived from an EMBL/GenBank/DDBJ whole genome shotgun (WGS) entry which is preliminary data.</text>
</comment>
<dbReference type="Proteomes" id="UP001608902">
    <property type="component" value="Unassembled WGS sequence"/>
</dbReference>
<name>A0ABD6F3V7_9BILA</name>
<reference evidence="2 3" key="1">
    <citation type="submission" date="2024-08" db="EMBL/GenBank/DDBJ databases">
        <title>Gnathostoma spinigerum genome.</title>
        <authorList>
            <person name="Gonzalez-Bertolin B."/>
            <person name="Monzon S."/>
            <person name="Zaballos A."/>
            <person name="Jimenez P."/>
            <person name="Dekumyoy P."/>
            <person name="Varona S."/>
            <person name="Cuesta I."/>
            <person name="Sumanam S."/>
            <person name="Adisakwattana P."/>
            <person name="Gasser R.B."/>
            <person name="Hernandez-Gonzalez A."/>
            <person name="Young N.D."/>
            <person name="Perteguer M.J."/>
        </authorList>
    </citation>
    <scope>NUCLEOTIDE SEQUENCE [LARGE SCALE GENOMIC DNA]</scope>
    <source>
        <strain evidence="2">AL3</strain>
        <tissue evidence="2">Liver</tissue>
    </source>
</reference>
<feature type="chain" id="PRO_5044771229" evidence="1">
    <location>
        <begin position="16"/>
        <end position="63"/>
    </location>
</feature>
<organism evidence="2 3">
    <name type="scientific">Gnathostoma spinigerum</name>
    <dbReference type="NCBI Taxonomy" id="75299"/>
    <lineage>
        <taxon>Eukaryota</taxon>
        <taxon>Metazoa</taxon>
        <taxon>Ecdysozoa</taxon>
        <taxon>Nematoda</taxon>
        <taxon>Chromadorea</taxon>
        <taxon>Rhabditida</taxon>
        <taxon>Spirurina</taxon>
        <taxon>Gnathostomatomorpha</taxon>
        <taxon>Gnathostomatoidea</taxon>
        <taxon>Gnathostomatidae</taxon>
        <taxon>Gnathostoma</taxon>
    </lineage>
</organism>
<proteinExistence type="predicted"/>
<protein>
    <submittedName>
        <fullName evidence="2">Uncharacterized protein</fullName>
    </submittedName>
</protein>
<evidence type="ECO:0000256" key="1">
    <source>
        <dbReference type="SAM" id="SignalP"/>
    </source>
</evidence>
<keyword evidence="1" id="KW-0732">Signal</keyword>
<evidence type="ECO:0000313" key="2">
    <source>
        <dbReference type="EMBL" id="MFH4984352.1"/>
    </source>
</evidence>
<dbReference type="AlphaFoldDB" id="A0ABD6F3V7"/>
<evidence type="ECO:0000313" key="3">
    <source>
        <dbReference type="Proteomes" id="UP001608902"/>
    </source>
</evidence>
<accession>A0ABD6F3V7</accession>
<feature type="signal peptide" evidence="1">
    <location>
        <begin position="1"/>
        <end position="15"/>
    </location>
</feature>
<gene>
    <name evidence="2" type="ORF">AB6A40_011061</name>
</gene>
<keyword evidence="3" id="KW-1185">Reference proteome</keyword>